<keyword evidence="1" id="KW-0934">Plastid</keyword>
<proteinExistence type="predicted"/>
<dbReference type="AlphaFoldDB" id="A0A1Z1MNI8"/>
<geneLocation type="chloroplast" evidence="1"/>
<dbReference type="GeneID" id="33361020"/>
<dbReference type="RefSeq" id="YP_009398481.1">
    <property type="nucleotide sequence ID" value="NC_035292.1"/>
</dbReference>
<sequence length="62" mass="7666">MKKYLIKIDNIPNKIRKKILYHMYNKLYLVGYKRITKKQKVFIIQLSNETRIWLLKSEIILK</sequence>
<accession>A0A1Z1MNI8</accession>
<name>A0A1Z1MNI8_9FLOR</name>
<protein>
    <submittedName>
        <fullName evidence="1">Cytochrome b6-f complex subunit PetP</fullName>
    </submittedName>
</protein>
<reference evidence="1" key="1">
    <citation type="journal article" date="2017" name="J. Phycol.">
        <title>Analysis of chloroplast genomes and a supermatrix inform reclassification of the Rhodomelaceae (Rhodophyta).</title>
        <authorList>
            <person name="Diaz-Tapia P."/>
            <person name="Maggs C.A."/>
            <person name="West J.A."/>
            <person name="Verbruggen H."/>
        </authorList>
    </citation>
    <scope>NUCLEOTIDE SEQUENCE</scope>
    <source>
        <strain evidence="1">PD1509</strain>
    </source>
</reference>
<gene>
    <name evidence="1" type="primary">petP</name>
</gene>
<keyword evidence="1" id="KW-0150">Chloroplast</keyword>
<dbReference type="EMBL" id="MF101448">
    <property type="protein sequence ID" value="ARW67667.1"/>
    <property type="molecule type" value="Genomic_DNA"/>
</dbReference>
<evidence type="ECO:0000313" key="1">
    <source>
        <dbReference type="EMBL" id="ARW67667.1"/>
    </source>
</evidence>
<organism evidence="1">
    <name type="scientific">Lophocladia kuetzingii</name>
    <dbReference type="NCBI Taxonomy" id="675577"/>
    <lineage>
        <taxon>Eukaryota</taxon>
        <taxon>Rhodophyta</taxon>
        <taxon>Florideophyceae</taxon>
        <taxon>Rhodymeniophycidae</taxon>
        <taxon>Ceramiales</taxon>
        <taxon>Rhodomelaceae</taxon>
        <taxon>Lophothalieae</taxon>
        <taxon>Lophocladia</taxon>
    </lineage>
</organism>